<proteinExistence type="predicted"/>
<organism evidence="1">
    <name type="scientific">Arundo donax</name>
    <name type="common">Giant reed</name>
    <name type="synonym">Donax arundinaceus</name>
    <dbReference type="NCBI Taxonomy" id="35708"/>
    <lineage>
        <taxon>Eukaryota</taxon>
        <taxon>Viridiplantae</taxon>
        <taxon>Streptophyta</taxon>
        <taxon>Embryophyta</taxon>
        <taxon>Tracheophyta</taxon>
        <taxon>Spermatophyta</taxon>
        <taxon>Magnoliopsida</taxon>
        <taxon>Liliopsida</taxon>
        <taxon>Poales</taxon>
        <taxon>Poaceae</taxon>
        <taxon>PACMAD clade</taxon>
        <taxon>Arundinoideae</taxon>
        <taxon>Arundineae</taxon>
        <taxon>Arundo</taxon>
    </lineage>
</organism>
<sequence>MWQHAGLNNLMKQGIWTNADHMLYSKTKPEENSVEKRILGKFSNLFIEKTING</sequence>
<evidence type="ECO:0000313" key="1">
    <source>
        <dbReference type="EMBL" id="JAE11999.1"/>
    </source>
</evidence>
<dbReference type="EMBL" id="GBRH01185897">
    <property type="protein sequence ID" value="JAE11999.1"/>
    <property type="molecule type" value="Transcribed_RNA"/>
</dbReference>
<accession>A0A0A9FL85</accession>
<reference evidence="1" key="2">
    <citation type="journal article" date="2015" name="Data Brief">
        <title>Shoot transcriptome of the giant reed, Arundo donax.</title>
        <authorList>
            <person name="Barrero R.A."/>
            <person name="Guerrero F.D."/>
            <person name="Moolhuijzen P."/>
            <person name="Goolsby J.A."/>
            <person name="Tidwell J."/>
            <person name="Bellgard S.E."/>
            <person name="Bellgard M.I."/>
        </authorList>
    </citation>
    <scope>NUCLEOTIDE SEQUENCE</scope>
    <source>
        <tissue evidence="1">Shoot tissue taken approximately 20 cm above the soil surface</tissue>
    </source>
</reference>
<reference evidence="1" key="1">
    <citation type="submission" date="2014-09" db="EMBL/GenBank/DDBJ databases">
        <authorList>
            <person name="Magalhaes I.L.F."/>
            <person name="Oliveira U."/>
            <person name="Santos F.R."/>
            <person name="Vidigal T.H.D.A."/>
            <person name="Brescovit A.D."/>
            <person name="Santos A.J."/>
        </authorList>
    </citation>
    <scope>NUCLEOTIDE SEQUENCE</scope>
    <source>
        <tissue evidence="1">Shoot tissue taken approximately 20 cm above the soil surface</tissue>
    </source>
</reference>
<name>A0A0A9FL85_ARUDO</name>
<dbReference type="AlphaFoldDB" id="A0A0A9FL85"/>
<protein>
    <submittedName>
        <fullName evidence="1">Uncharacterized protein</fullName>
    </submittedName>
</protein>